<reference evidence="3" key="1">
    <citation type="submission" date="2017-02" db="UniProtKB">
        <authorList>
            <consortium name="WormBaseParasite"/>
        </authorList>
    </citation>
    <scope>IDENTIFICATION</scope>
</reference>
<proteinExistence type="predicted"/>
<sequence>MCYAKFGAAKCNIWLLACEVKDRFGVITADQKECIKKQNDMPDVFLLCKKKYGVEFCTKLKSACFKILKVNVITNVAGNVEVLPHSISICIQS</sequence>
<dbReference type="WBParaSite" id="ASIM_0000944701-mRNA-1">
    <property type="protein sequence ID" value="ASIM_0000944701-mRNA-1"/>
    <property type="gene ID" value="ASIM_0000944701"/>
</dbReference>
<accession>A0A0M3JP54</accession>
<dbReference type="Proteomes" id="UP000267096">
    <property type="component" value="Unassembled WGS sequence"/>
</dbReference>
<reference evidence="1 2" key="2">
    <citation type="submission" date="2018-11" db="EMBL/GenBank/DDBJ databases">
        <authorList>
            <consortium name="Pathogen Informatics"/>
        </authorList>
    </citation>
    <scope>NUCLEOTIDE SEQUENCE [LARGE SCALE GENOMIC DNA]</scope>
</reference>
<name>A0A0M3JP54_ANISI</name>
<organism evidence="3">
    <name type="scientific">Anisakis simplex</name>
    <name type="common">Herring worm</name>
    <dbReference type="NCBI Taxonomy" id="6269"/>
    <lineage>
        <taxon>Eukaryota</taxon>
        <taxon>Metazoa</taxon>
        <taxon>Ecdysozoa</taxon>
        <taxon>Nematoda</taxon>
        <taxon>Chromadorea</taxon>
        <taxon>Rhabditida</taxon>
        <taxon>Spirurina</taxon>
        <taxon>Ascaridomorpha</taxon>
        <taxon>Ascaridoidea</taxon>
        <taxon>Anisakidae</taxon>
        <taxon>Anisakis</taxon>
        <taxon>Anisakis simplex complex</taxon>
    </lineage>
</organism>
<evidence type="ECO:0000313" key="3">
    <source>
        <dbReference type="WBParaSite" id="ASIM_0000944701-mRNA-1"/>
    </source>
</evidence>
<gene>
    <name evidence="1" type="ORF">ASIM_LOCUS9198</name>
</gene>
<dbReference type="AlphaFoldDB" id="A0A0M3JP54"/>
<protein>
    <submittedName>
        <fullName evidence="1 3">Uncharacterized protein</fullName>
    </submittedName>
</protein>
<evidence type="ECO:0000313" key="1">
    <source>
        <dbReference type="EMBL" id="VDK37593.1"/>
    </source>
</evidence>
<dbReference type="EMBL" id="UYRR01027287">
    <property type="protein sequence ID" value="VDK37593.1"/>
    <property type="molecule type" value="Genomic_DNA"/>
</dbReference>
<keyword evidence="2" id="KW-1185">Reference proteome</keyword>
<evidence type="ECO:0000313" key="2">
    <source>
        <dbReference type="Proteomes" id="UP000267096"/>
    </source>
</evidence>